<dbReference type="OrthoDB" id="7476844at2759"/>
<gene>
    <name evidence="2" type="ORF">MCOR_14180</name>
</gene>
<keyword evidence="3" id="KW-1185">Reference proteome</keyword>
<feature type="domain" description="Endonuclease/exonuclease/phosphatase" evidence="1">
    <location>
        <begin position="42"/>
        <end position="174"/>
    </location>
</feature>
<reference evidence="2 3" key="1">
    <citation type="submission" date="2020-06" db="EMBL/GenBank/DDBJ databases">
        <authorList>
            <person name="Li R."/>
            <person name="Bekaert M."/>
        </authorList>
    </citation>
    <scope>NUCLEOTIDE SEQUENCE [LARGE SCALE GENOMIC DNA]</scope>
    <source>
        <strain evidence="3">wild</strain>
    </source>
</reference>
<protein>
    <recommendedName>
        <fullName evidence="1">Endonuclease/exonuclease/phosphatase domain-containing protein</fullName>
    </recommendedName>
</protein>
<evidence type="ECO:0000313" key="2">
    <source>
        <dbReference type="EMBL" id="CAC5377922.1"/>
    </source>
</evidence>
<dbReference type="Gene3D" id="3.60.10.10">
    <property type="entry name" value="Endonuclease/exonuclease/phosphatase"/>
    <property type="match status" value="1"/>
</dbReference>
<proteinExistence type="predicted"/>
<accession>A0A6J8B279</accession>
<dbReference type="SUPFAM" id="SSF56219">
    <property type="entry name" value="DNase I-like"/>
    <property type="match status" value="1"/>
</dbReference>
<dbReference type="AlphaFoldDB" id="A0A6J8B279"/>
<evidence type="ECO:0000259" key="1">
    <source>
        <dbReference type="Pfam" id="PF03372"/>
    </source>
</evidence>
<dbReference type="InterPro" id="IPR036691">
    <property type="entry name" value="Endo/exonu/phosph_ase_sf"/>
</dbReference>
<dbReference type="GO" id="GO:0003824">
    <property type="term" value="F:catalytic activity"/>
    <property type="evidence" value="ECO:0007669"/>
    <property type="project" value="InterPro"/>
</dbReference>
<dbReference type="Pfam" id="PF03372">
    <property type="entry name" value="Exo_endo_phos"/>
    <property type="match status" value="1"/>
</dbReference>
<organism evidence="2 3">
    <name type="scientific">Mytilus coruscus</name>
    <name type="common">Sea mussel</name>
    <dbReference type="NCBI Taxonomy" id="42192"/>
    <lineage>
        <taxon>Eukaryota</taxon>
        <taxon>Metazoa</taxon>
        <taxon>Spiralia</taxon>
        <taxon>Lophotrochozoa</taxon>
        <taxon>Mollusca</taxon>
        <taxon>Bivalvia</taxon>
        <taxon>Autobranchia</taxon>
        <taxon>Pteriomorphia</taxon>
        <taxon>Mytilida</taxon>
        <taxon>Mytiloidea</taxon>
        <taxon>Mytilidae</taxon>
        <taxon>Mytilinae</taxon>
        <taxon>Mytilus</taxon>
    </lineage>
</organism>
<sequence length="514" mass="60510">MNSEEHTTPSLSRNDHLSQYTGFINSTRPEVFHKIGQPEIQKSADILLIQEHWLFHFELELLKELHPKIVGIGKAVDSGDPIPASHMPRGYGGVAVLWQKSIDRFINPLPDGSRWLQCIELVIDKPQIIISVYLPTKSSNDSYDIFLDCLDQLYKIIQKYGGTHEILIGGDLNEELYNPSITADEKKLTRKSFRTAIRNEEIRRKPNERNDIINCDQNDKQKFFKLIRKQRQNGNTFINDLHVENEVFERDNIIIGWNQHFSKLAVPSEHPDFNYQHLALCELDCISIKRISEHYVTKHVDFDTIEKAIKSINRGKAEDIFGISIENFLFAGQQFKIFLQKLINLMFQERSVVISANMSNESTKLSLFVNEEQKETILSLFGYYNWDVKELNDEQATCVNETTQTDEILENDDYNANEETAENRFVIQQNADSDQCPFCLCKPCITDESNRQLWWETECQQRHRRNNSLRKEKYKYFQTMMYHRDVWRDDRYQERKLLALARDPKFKNFIWHEI</sequence>
<dbReference type="Proteomes" id="UP000507470">
    <property type="component" value="Unassembled WGS sequence"/>
</dbReference>
<name>A0A6J8B279_MYTCO</name>
<evidence type="ECO:0000313" key="3">
    <source>
        <dbReference type="Proteomes" id="UP000507470"/>
    </source>
</evidence>
<dbReference type="EMBL" id="CACVKT020002431">
    <property type="protein sequence ID" value="CAC5377922.1"/>
    <property type="molecule type" value="Genomic_DNA"/>
</dbReference>
<dbReference type="InterPro" id="IPR005135">
    <property type="entry name" value="Endo/exonuclease/phosphatase"/>
</dbReference>